<keyword evidence="4" id="KW-1185">Reference proteome</keyword>
<gene>
    <name evidence="3" type="ORF">FEE95_16330</name>
</gene>
<keyword evidence="1" id="KW-0732">Signal</keyword>
<evidence type="ECO:0000256" key="1">
    <source>
        <dbReference type="SAM" id="SignalP"/>
    </source>
</evidence>
<reference evidence="3 4" key="1">
    <citation type="submission" date="2019-05" db="EMBL/GenBank/DDBJ databases">
        <authorList>
            <person name="Zhang J.-Y."/>
            <person name="Feg X."/>
            <person name="Du Z.-J."/>
        </authorList>
    </citation>
    <scope>NUCLEOTIDE SEQUENCE [LARGE SCALE GENOMIC DNA]</scope>
    <source>
        <strain evidence="3 4">RZ26</strain>
    </source>
</reference>
<protein>
    <submittedName>
        <fullName evidence="3">DUF1266 domain-containing protein</fullName>
    </submittedName>
</protein>
<dbReference type="Pfam" id="PF06889">
    <property type="entry name" value="DUF1266"/>
    <property type="match status" value="1"/>
</dbReference>
<dbReference type="RefSeq" id="WP_138659058.1">
    <property type="nucleotide sequence ID" value="NZ_VATY01000003.1"/>
</dbReference>
<dbReference type="OrthoDB" id="1014676at2"/>
<dbReference type="EMBL" id="VATY01000003">
    <property type="protein sequence ID" value="TMM56191.1"/>
    <property type="molecule type" value="Genomic_DNA"/>
</dbReference>
<organism evidence="3 4">
    <name type="scientific">Maribacter algarum</name>
    <name type="common">ex Zhang et al. 2020</name>
    <dbReference type="NCBI Taxonomy" id="2578118"/>
    <lineage>
        <taxon>Bacteria</taxon>
        <taxon>Pseudomonadati</taxon>
        <taxon>Bacteroidota</taxon>
        <taxon>Flavobacteriia</taxon>
        <taxon>Flavobacteriales</taxon>
        <taxon>Flavobacteriaceae</taxon>
        <taxon>Maribacter</taxon>
    </lineage>
</organism>
<dbReference type="AlphaFoldDB" id="A0A5S3PP94"/>
<proteinExistence type="predicted"/>
<feature type="chain" id="PRO_5024442037" evidence="1">
    <location>
        <begin position="29"/>
        <end position="211"/>
    </location>
</feature>
<name>A0A5S3PP94_9FLAO</name>
<sequence>MNVLKKTSITVFAILFALVITSCGSSDSQIKDEQLSGFMLGGIYFFNGYGGADEVKSMMSDAGYTSNADLVSGYKEILEFPFEKSQAAGIKSMFREMWDVTNKASLVETIQDLKTREHEFKAWDYARIVNNACMGYAAGYLSKDEVISMTQEVLPLAREKYPTWDAYYTDFNKGRIDWNENDPEAEAFQALSENMTKGDDSIFKIIPLNAK</sequence>
<evidence type="ECO:0000313" key="4">
    <source>
        <dbReference type="Proteomes" id="UP000310314"/>
    </source>
</evidence>
<accession>A0A5S3PP94</accession>
<feature type="signal peptide" evidence="1">
    <location>
        <begin position="1"/>
        <end position="28"/>
    </location>
</feature>
<evidence type="ECO:0000313" key="3">
    <source>
        <dbReference type="EMBL" id="TMM56191.1"/>
    </source>
</evidence>
<dbReference type="PROSITE" id="PS51257">
    <property type="entry name" value="PROKAR_LIPOPROTEIN"/>
    <property type="match status" value="1"/>
</dbReference>
<dbReference type="Proteomes" id="UP000310314">
    <property type="component" value="Unassembled WGS sequence"/>
</dbReference>
<evidence type="ECO:0000259" key="2">
    <source>
        <dbReference type="Pfam" id="PF06889"/>
    </source>
</evidence>
<dbReference type="InterPro" id="IPR009677">
    <property type="entry name" value="DUF1266"/>
</dbReference>
<comment type="caution">
    <text evidence="3">The sequence shown here is derived from an EMBL/GenBank/DDBJ whole genome shotgun (WGS) entry which is preliminary data.</text>
</comment>
<feature type="domain" description="DUF1266" evidence="2">
    <location>
        <begin position="116"/>
        <end position="196"/>
    </location>
</feature>